<feature type="signal peptide" evidence="1">
    <location>
        <begin position="1"/>
        <end position="22"/>
    </location>
</feature>
<reference evidence="3 4" key="1">
    <citation type="submission" date="2016-08" db="EMBL/GenBank/DDBJ databases">
        <authorList>
            <person name="Seilhamer J.J."/>
        </authorList>
    </citation>
    <scope>NUCLEOTIDE SEQUENCE [LARGE SCALE GENOMIC DNA]</scope>
    <source>
        <strain evidence="3">ING2-E5A</strain>
    </source>
</reference>
<keyword evidence="1" id="KW-0732">Signal</keyword>
<evidence type="ECO:0000313" key="3">
    <source>
        <dbReference type="EMBL" id="SCM59134.1"/>
    </source>
</evidence>
<dbReference type="InterPro" id="IPR041489">
    <property type="entry name" value="PDZ_6"/>
</dbReference>
<gene>
    <name evidence="3" type="ORF">ING2E5A_2332</name>
</gene>
<dbReference type="EMBL" id="LT608328">
    <property type="protein sequence ID" value="SCM59134.1"/>
    <property type="molecule type" value="Genomic_DNA"/>
</dbReference>
<dbReference type="InterPro" id="IPR001478">
    <property type="entry name" value="PDZ"/>
</dbReference>
<evidence type="ECO:0000256" key="1">
    <source>
        <dbReference type="SAM" id="SignalP"/>
    </source>
</evidence>
<feature type="domain" description="PDZ" evidence="2">
    <location>
        <begin position="15"/>
        <end position="79"/>
    </location>
</feature>
<evidence type="ECO:0000313" key="4">
    <source>
        <dbReference type="Proteomes" id="UP000178485"/>
    </source>
</evidence>
<proteinExistence type="predicted"/>
<dbReference type="InterPro" id="IPR036034">
    <property type="entry name" value="PDZ_sf"/>
</dbReference>
<keyword evidence="4" id="KW-1185">Reference proteome</keyword>
<dbReference type="Pfam" id="PF17820">
    <property type="entry name" value="PDZ_6"/>
    <property type="match status" value="2"/>
</dbReference>
<organism evidence="3 4">
    <name type="scientific">Petrimonas mucosa</name>
    <dbReference type="NCBI Taxonomy" id="1642646"/>
    <lineage>
        <taxon>Bacteria</taxon>
        <taxon>Pseudomonadati</taxon>
        <taxon>Bacteroidota</taxon>
        <taxon>Bacteroidia</taxon>
        <taxon>Bacteroidales</taxon>
        <taxon>Dysgonomonadaceae</taxon>
        <taxon>Petrimonas</taxon>
    </lineage>
</organism>
<dbReference type="PROSITE" id="PS50106">
    <property type="entry name" value="PDZ"/>
    <property type="match status" value="2"/>
</dbReference>
<evidence type="ECO:0000259" key="2">
    <source>
        <dbReference type="PROSITE" id="PS50106"/>
    </source>
</evidence>
<dbReference type="Pfam" id="PF13590">
    <property type="entry name" value="DUF4136"/>
    <property type="match status" value="1"/>
</dbReference>
<feature type="chain" id="PRO_5009603993" description="PDZ domain-containing protein" evidence="1">
    <location>
        <begin position="23"/>
        <end position="478"/>
    </location>
</feature>
<dbReference type="InterPro" id="IPR025411">
    <property type="entry name" value="DUF4136"/>
</dbReference>
<dbReference type="SUPFAM" id="SSF50156">
    <property type="entry name" value="PDZ domain-like"/>
    <property type="match status" value="2"/>
</dbReference>
<dbReference type="PANTHER" id="PTHR32060">
    <property type="entry name" value="TAIL-SPECIFIC PROTEASE"/>
    <property type="match status" value="1"/>
</dbReference>
<dbReference type="RefSeq" id="WP_071137464.1">
    <property type="nucleotide sequence ID" value="NZ_DUQN01000108.1"/>
</dbReference>
<dbReference type="STRING" id="1642646.ING2E5A_2332"/>
<dbReference type="AlphaFoldDB" id="A0A1G4G9B7"/>
<dbReference type="PANTHER" id="PTHR32060:SF22">
    <property type="entry name" value="CARBOXYL-TERMINAL-PROCESSING PEPTIDASE 3, CHLOROPLASTIC"/>
    <property type="match status" value="1"/>
</dbReference>
<dbReference type="SMART" id="SM00228">
    <property type="entry name" value="PDZ"/>
    <property type="match status" value="2"/>
</dbReference>
<dbReference type="Gene3D" id="2.30.42.10">
    <property type="match status" value="2"/>
</dbReference>
<dbReference type="Gene3D" id="3.30.160.670">
    <property type="match status" value="1"/>
</dbReference>
<protein>
    <recommendedName>
        <fullName evidence="2">PDZ domain-containing protein</fullName>
    </recommendedName>
</protein>
<dbReference type="GO" id="GO:0004175">
    <property type="term" value="F:endopeptidase activity"/>
    <property type="evidence" value="ECO:0007669"/>
    <property type="project" value="TreeGrafter"/>
</dbReference>
<dbReference type="Proteomes" id="UP000178485">
    <property type="component" value="Chromosome i"/>
</dbReference>
<name>A0A1G4G9B7_9BACT</name>
<dbReference type="KEGG" id="pmuc:ING2E5A_2332"/>
<accession>A0A1G4G9B7</accession>
<feature type="domain" description="PDZ" evidence="2">
    <location>
        <begin position="331"/>
        <end position="375"/>
    </location>
</feature>
<sequence>MKRRVPAFITLLILSVALYSQNDQVVCNLGFTFKISNNPNWGNNEPVVTDITPGSPADKAGLKVNDIILEVNGNGTYLKPAHTIMSWFMERPSEMSIAIRNFEASFKPMQIAKDCRLKNALNETQLAPVFAFYSLEDVQERKFTIPVRTVINPDADFFNYRTYDFVPSDDSSQELDERINSIFVRALSKLGLKRDSNDPDFLIQTFYSFQGNPMYKADSPTRGTYSGTWRYDLRNNRMVKIPVFDPVQPVRIEDVMFDLEFGYRFYDRKFTEPGKPMLVWESEVKEKLSDTYGLLDYLEMNLPLILLKFPNPGSPDKATYRVNHLRYNYTGISYDLNDLKTVVSVDAGSPAARAGIRPGDVVLRIQGHSFNHDAASLTASYRRFIAETMKYRDPATKYTDSNGFQNAMYWDILHYNNVSRELNDKKRYKAGFSYLFNFNQYIDWSTPDMLDIEIERSGEKLSFQVKPVLTRHSRVLVE</sequence>